<dbReference type="Proteomes" id="UP000294933">
    <property type="component" value="Unassembled WGS sequence"/>
</dbReference>
<dbReference type="EMBL" id="ML170228">
    <property type="protein sequence ID" value="TDL17066.1"/>
    <property type="molecule type" value="Genomic_DNA"/>
</dbReference>
<accession>A0A4Y7PPV7</accession>
<protein>
    <recommendedName>
        <fullName evidence="3">Aminoglycoside phosphotransferase domain-containing protein</fullName>
    </recommendedName>
</protein>
<keyword evidence="2" id="KW-1185">Reference proteome</keyword>
<evidence type="ECO:0000313" key="2">
    <source>
        <dbReference type="Proteomes" id="UP000294933"/>
    </source>
</evidence>
<reference evidence="1 2" key="1">
    <citation type="submission" date="2018-06" db="EMBL/GenBank/DDBJ databases">
        <title>A transcriptomic atlas of mushroom development highlights an independent origin of complex multicellularity.</title>
        <authorList>
            <consortium name="DOE Joint Genome Institute"/>
            <person name="Krizsan K."/>
            <person name="Almasi E."/>
            <person name="Merenyi Z."/>
            <person name="Sahu N."/>
            <person name="Viragh M."/>
            <person name="Koszo T."/>
            <person name="Mondo S."/>
            <person name="Kiss B."/>
            <person name="Balint B."/>
            <person name="Kues U."/>
            <person name="Barry K."/>
            <person name="Hegedus J.C."/>
            <person name="Henrissat B."/>
            <person name="Johnson J."/>
            <person name="Lipzen A."/>
            <person name="Ohm R."/>
            <person name="Nagy I."/>
            <person name="Pangilinan J."/>
            <person name="Yan J."/>
            <person name="Xiong Y."/>
            <person name="Grigoriev I.V."/>
            <person name="Hibbett D.S."/>
            <person name="Nagy L.G."/>
        </authorList>
    </citation>
    <scope>NUCLEOTIDE SEQUENCE [LARGE SCALE GENOMIC DNA]</scope>
    <source>
        <strain evidence="1 2">SZMC22713</strain>
    </source>
</reference>
<dbReference type="AlphaFoldDB" id="A0A4Y7PPV7"/>
<dbReference type="VEuPathDB" id="FungiDB:BD410DRAFT_807583"/>
<dbReference type="OrthoDB" id="4062651at2759"/>
<sequence>MERITAATPAQPYMDYMKCGPPLKLSRAVKRIVADIASVGLSHNNLYPWNVMVGPFWAVKSVIDWDDCTDITVAREYWRRAMLDECHDWDCFFLEFRDSLGEILHPNEDPHKLARKRPLIRYPLGRSIGP</sequence>
<evidence type="ECO:0008006" key="3">
    <source>
        <dbReference type="Google" id="ProtNLM"/>
    </source>
</evidence>
<dbReference type="InterPro" id="IPR011009">
    <property type="entry name" value="Kinase-like_dom_sf"/>
</dbReference>
<name>A0A4Y7PPV7_9AGAM</name>
<proteinExistence type="predicted"/>
<evidence type="ECO:0000313" key="1">
    <source>
        <dbReference type="EMBL" id="TDL17066.1"/>
    </source>
</evidence>
<gene>
    <name evidence="1" type="ORF">BD410DRAFT_807583</name>
</gene>
<dbReference type="SUPFAM" id="SSF56112">
    <property type="entry name" value="Protein kinase-like (PK-like)"/>
    <property type="match status" value="1"/>
</dbReference>
<organism evidence="1 2">
    <name type="scientific">Rickenella mellea</name>
    <dbReference type="NCBI Taxonomy" id="50990"/>
    <lineage>
        <taxon>Eukaryota</taxon>
        <taxon>Fungi</taxon>
        <taxon>Dikarya</taxon>
        <taxon>Basidiomycota</taxon>
        <taxon>Agaricomycotina</taxon>
        <taxon>Agaricomycetes</taxon>
        <taxon>Hymenochaetales</taxon>
        <taxon>Rickenellaceae</taxon>
        <taxon>Rickenella</taxon>
    </lineage>
</organism>